<keyword evidence="1" id="KW-0732">Signal</keyword>
<dbReference type="EMBL" id="SRJC01000001">
    <property type="protein sequence ID" value="TGB03642.1"/>
    <property type="molecule type" value="Genomic_DNA"/>
</dbReference>
<keyword evidence="3" id="KW-1185">Reference proteome</keyword>
<gene>
    <name evidence="2" type="ORF">E4663_01155</name>
</gene>
<comment type="caution">
    <text evidence="2">The sequence shown here is derived from an EMBL/GenBank/DDBJ whole genome shotgun (WGS) entry which is preliminary data.</text>
</comment>
<organism evidence="2 3">
    <name type="scientific">Halobacillus salinus</name>
    <dbReference type="NCBI Taxonomy" id="192814"/>
    <lineage>
        <taxon>Bacteria</taxon>
        <taxon>Bacillati</taxon>
        <taxon>Bacillota</taxon>
        <taxon>Bacilli</taxon>
        <taxon>Bacillales</taxon>
        <taxon>Bacillaceae</taxon>
        <taxon>Halobacillus</taxon>
    </lineage>
</organism>
<evidence type="ECO:0000313" key="3">
    <source>
        <dbReference type="Proteomes" id="UP000297982"/>
    </source>
</evidence>
<accession>A0A4Z0GZI9</accession>
<name>A0A4Z0GZI9_9BACI</name>
<protein>
    <submittedName>
        <fullName evidence="2">Uncharacterized protein</fullName>
    </submittedName>
</protein>
<dbReference type="RefSeq" id="WP_135326368.1">
    <property type="nucleotide sequence ID" value="NZ_SRJC01000001.1"/>
</dbReference>
<dbReference type="AlphaFoldDB" id="A0A4Z0GZI9"/>
<dbReference type="PROSITE" id="PS51257">
    <property type="entry name" value="PROKAR_LIPOPROTEIN"/>
    <property type="match status" value="1"/>
</dbReference>
<feature type="chain" id="PRO_5038488453" evidence="1">
    <location>
        <begin position="22"/>
        <end position="313"/>
    </location>
</feature>
<sequence length="313" mass="35057">MKTLKVLFGIVVIVLVISACQTDDKDTSTPTNDDISQDGVALEEEPTIILQTNSDNLAAETVLECWVENCSEETATSTEIRSIDNATEEISSNPVRSGTEIKVKIEGSKPDRLSYRMKEDNRVISESLEDPVIEVYGEGKKQYLLSAEWRTEQGKFQGLKTIGFVLDVEKEKGEEVKEVELRDTTFIHNGESYPAEFHVNCINETACEAPPTNDVDPYSEWEDEVNLAEMDADIGDEVKIDFPKGVPAPKRLSIHKQQGATGRQESLQGNVIEIMGEENREIRYIVHAEWMRKGDKTADVQFGFIVPNPTLKD</sequence>
<evidence type="ECO:0000313" key="2">
    <source>
        <dbReference type="EMBL" id="TGB03642.1"/>
    </source>
</evidence>
<reference evidence="2 3" key="1">
    <citation type="journal article" date="2003" name="Int. J. Syst. Evol. Microbiol.">
        <title>Halobacillus salinus sp. nov., isolated from a salt lake on the coast of the East Sea in Korea.</title>
        <authorList>
            <person name="Yoon J.H."/>
            <person name="Kang K.H."/>
            <person name="Park Y.H."/>
        </authorList>
    </citation>
    <scope>NUCLEOTIDE SEQUENCE [LARGE SCALE GENOMIC DNA]</scope>
    <source>
        <strain evidence="2 3">HSL-3</strain>
    </source>
</reference>
<feature type="signal peptide" evidence="1">
    <location>
        <begin position="1"/>
        <end position="21"/>
    </location>
</feature>
<evidence type="ECO:0000256" key="1">
    <source>
        <dbReference type="SAM" id="SignalP"/>
    </source>
</evidence>
<proteinExistence type="predicted"/>
<dbReference type="Proteomes" id="UP000297982">
    <property type="component" value="Unassembled WGS sequence"/>
</dbReference>
<dbReference type="STRING" id="192814.GCA_900166575_00516"/>